<keyword evidence="4" id="KW-0175">Coiled coil</keyword>
<dbReference type="InterPro" id="IPR001452">
    <property type="entry name" value="SH3_domain"/>
</dbReference>
<gene>
    <name evidence="9" type="primary">LOC115395422</name>
</gene>
<dbReference type="Gene3D" id="2.30.29.30">
    <property type="entry name" value="Pleckstrin-homology domain (PH domain)/Phosphotyrosine-binding domain (PTB)"/>
    <property type="match status" value="1"/>
</dbReference>
<dbReference type="InterPro" id="IPR008936">
    <property type="entry name" value="Rho_GTPase_activation_prot"/>
</dbReference>
<dbReference type="Gene3D" id="1.20.1270.60">
    <property type="entry name" value="Arfaptin homology (AH) domain/BAR domain"/>
    <property type="match status" value="1"/>
</dbReference>
<feature type="domain" description="Rho-GAP" evidence="8">
    <location>
        <begin position="363"/>
        <end position="549"/>
    </location>
</feature>
<dbReference type="PROSITE" id="PS50238">
    <property type="entry name" value="RHOGAP"/>
    <property type="match status" value="1"/>
</dbReference>
<dbReference type="InterPro" id="IPR047225">
    <property type="entry name" value="PH_GRAF"/>
</dbReference>
<evidence type="ECO:0000259" key="8">
    <source>
        <dbReference type="PROSITE" id="PS50238"/>
    </source>
</evidence>
<feature type="compositionally biased region" description="Polar residues" evidence="5">
    <location>
        <begin position="674"/>
        <end position="683"/>
    </location>
</feature>
<sequence>MGLPTLEFSDSFLDSPEFRERLQCHEVELERTNRFIKDLIKDGNMLISALRSLSLAVQRFSQSLQEFQFECIGDAETDDEINIGEAEIFQLFNDYETILLHKMSQEILLFLCSSVFEGVLSEGKKQFDKETERYYSVLEKHLSLSSKKKESQLHEADSQMSKDRQVFYDASLQYVFKIQEVQERKKFEFVEPLLAFLQGLFTFYHEGYELASEFEPYKQQLQFNLQNARNNFESTRAEVERLMKRIRSAEEDFKAPSCFTMEGFLYIQEKRPLGSVWTRYYCTYEKSSKMFTMSGTEARLGGRDIFRLRSCVRRKTDSIDKRFCFDIEVVERHGVLTLQALSEANRRLWMEAMDGKEPVSVHPSPSSVTAGFNFVKKCIELIESRGITTLGLYRTGGVNSKVQRLMTSVFASTAPTDMQLDPNAWDNKTITSGLKDYFRCLAEPVLTYRLHKEFIKAAKYDDQKYRVRAIHALVYKLPEKNRTMLDLLTNHLLKVSSHSEQNLMTVSNLGMIFGPTLMRSQEETVAAMMNIKFQNIVVEIIIENHHKVLFMRIQHRDTHTRDTFSSSPSTTPMGSRESLSSHSSEKNGLSQASSPSSPSAELSSPSTAQSPPPPPAHGSSGAKDEKQTKDGDPSPLLKASSSWTSAELTPAQQTSSVSSSTSSLLSAVEKSVRGNSAASLSSVKESRSPSRTSISSVSVQSEPAERASSFRDALYSCEAEHSHELSFPQGALFSNVYPSVEPGWLQATYDGKTGLIPENYITYI</sequence>
<evidence type="ECO:0000256" key="2">
    <source>
        <dbReference type="ARBA" id="ARBA00022468"/>
    </source>
</evidence>
<feature type="region of interest" description="Disordered" evidence="5">
    <location>
        <begin position="674"/>
        <end position="705"/>
    </location>
</feature>
<dbReference type="CDD" id="cd01249">
    <property type="entry name" value="BAR-PH_GRAF_family"/>
    <property type="match status" value="1"/>
</dbReference>
<dbReference type="InterPro" id="IPR004148">
    <property type="entry name" value="BAR_dom"/>
</dbReference>
<dbReference type="Pfam" id="PF00169">
    <property type="entry name" value="PH"/>
    <property type="match status" value="1"/>
</dbReference>
<dbReference type="SUPFAM" id="SSF50729">
    <property type="entry name" value="PH domain-like"/>
    <property type="match status" value="1"/>
</dbReference>
<feature type="coiled-coil region" evidence="4">
    <location>
        <begin position="218"/>
        <end position="252"/>
    </location>
</feature>
<dbReference type="GO" id="GO:0007165">
    <property type="term" value="P:signal transduction"/>
    <property type="evidence" value="ECO:0007669"/>
    <property type="project" value="InterPro"/>
</dbReference>
<feature type="compositionally biased region" description="Low complexity" evidence="5">
    <location>
        <begin position="651"/>
        <end position="660"/>
    </location>
</feature>
<dbReference type="FunFam" id="1.10.555.10:FF:000008">
    <property type="entry name" value="Rho GTPase-activating protein 42"/>
    <property type="match status" value="1"/>
</dbReference>
<evidence type="ECO:0000313" key="9">
    <source>
        <dbReference type="Ensembl" id="ENSSFAP00005014170.1"/>
    </source>
</evidence>
<dbReference type="Pfam" id="PF00620">
    <property type="entry name" value="RhoGAP"/>
    <property type="match status" value="1"/>
</dbReference>
<dbReference type="Pfam" id="PF16746">
    <property type="entry name" value="BAR_3"/>
    <property type="match status" value="1"/>
</dbReference>
<dbReference type="InterPro" id="IPR001849">
    <property type="entry name" value="PH_domain"/>
</dbReference>
<protein>
    <submittedName>
        <fullName evidence="9">Rho GTPase-activating protein 42-like</fullName>
    </submittedName>
</protein>
<dbReference type="SUPFAM" id="SSF48350">
    <property type="entry name" value="GTPase activation domain, GAP"/>
    <property type="match status" value="1"/>
</dbReference>
<dbReference type="InterPro" id="IPR047234">
    <property type="entry name" value="GRAF_fam"/>
</dbReference>
<feature type="domain" description="PH" evidence="7">
    <location>
        <begin position="258"/>
        <end position="358"/>
    </location>
</feature>
<dbReference type="Proteomes" id="UP000472267">
    <property type="component" value="Chromosome 10"/>
</dbReference>
<dbReference type="AlphaFoldDB" id="A0A672GAZ5"/>
<dbReference type="SUPFAM" id="SSF103657">
    <property type="entry name" value="BAR/IMD domain-like"/>
    <property type="match status" value="1"/>
</dbReference>
<name>A0A672GAZ5_SALFA</name>
<feature type="compositionally biased region" description="Low complexity" evidence="5">
    <location>
        <begin position="574"/>
        <end position="609"/>
    </location>
</feature>
<dbReference type="Gene3D" id="1.10.555.10">
    <property type="entry name" value="Rho GTPase activation protein"/>
    <property type="match status" value="1"/>
</dbReference>
<reference evidence="9" key="1">
    <citation type="submission" date="2019-06" db="EMBL/GenBank/DDBJ databases">
        <authorList>
            <consortium name="Wellcome Sanger Institute Data Sharing"/>
        </authorList>
    </citation>
    <scope>NUCLEOTIDE SEQUENCE [LARGE SCALE GENOMIC DNA]</scope>
</reference>
<dbReference type="Gene3D" id="2.30.30.40">
    <property type="entry name" value="SH3 Domains"/>
    <property type="match status" value="1"/>
</dbReference>
<dbReference type="SMART" id="SM00233">
    <property type="entry name" value="PH"/>
    <property type="match status" value="1"/>
</dbReference>
<feature type="domain" description="SH3" evidence="6">
    <location>
        <begin position="706"/>
        <end position="764"/>
    </location>
</feature>
<accession>A0A672GAZ5</accession>
<reference evidence="9" key="3">
    <citation type="submission" date="2025-09" db="UniProtKB">
        <authorList>
            <consortium name="Ensembl"/>
        </authorList>
    </citation>
    <scope>IDENTIFICATION</scope>
</reference>
<dbReference type="SMART" id="SM00324">
    <property type="entry name" value="RhoGAP"/>
    <property type="match status" value="1"/>
</dbReference>
<dbReference type="InterPro" id="IPR027267">
    <property type="entry name" value="AH/BAR_dom_sf"/>
</dbReference>
<dbReference type="InterPro" id="IPR000198">
    <property type="entry name" value="RhoGAP_dom"/>
</dbReference>
<dbReference type="SUPFAM" id="SSF50044">
    <property type="entry name" value="SH3-domain"/>
    <property type="match status" value="1"/>
</dbReference>
<feature type="region of interest" description="Disordered" evidence="5">
    <location>
        <begin position="558"/>
        <end position="660"/>
    </location>
</feature>
<evidence type="ECO:0000259" key="6">
    <source>
        <dbReference type="PROSITE" id="PS50002"/>
    </source>
</evidence>
<dbReference type="GO" id="GO:0005737">
    <property type="term" value="C:cytoplasm"/>
    <property type="evidence" value="ECO:0007669"/>
    <property type="project" value="InterPro"/>
</dbReference>
<evidence type="ECO:0000256" key="3">
    <source>
        <dbReference type="PROSITE-ProRule" id="PRU00192"/>
    </source>
</evidence>
<feature type="compositionally biased region" description="Basic and acidic residues" evidence="5">
    <location>
        <begin position="622"/>
        <end position="632"/>
    </location>
</feature>
<dbReference type="GO" id="GO:0005096">
    <property type="term" value="F:GTPase activator activity"/>
    <property type="evidence" value="ECO:0007669"/>
    <property type="project" value="UniProtKB-KW"/>
</dbReference>
<dbReference type="PANTHER" id="PTHR12552:SF3">
    <property type="entry name" value="RHO GTPASE-ACTIVATING PROTEIN 42"/>
    <property type="match status" value="1"/>
</dbReference>
<dbReference type="Pfam" id="PF14604">
    <property type="entry name" value="SH3_9"/>
    <property type="match status" value="1"/>
</dbReference>
<reference evidence="9" key="2">
    <citation type="submission" date="2025-08" db="UniProtKB">
        <authorList>
            <consortium name="Ensembl"/>
        </authorList>
    </citation>
    <scope>IDENTIFICATION</scope>
</reference>
<dbReference type="PANTHER" id="PTHR12552">
    <property type="entry name" value="OLIGOPHRENIN 1"/>
    <property type="match status" value="1"/>
</dbReference>
<dbReference type="Ensembl" id="ENSSFAT00005014760.1">
    <property type="protein sequence ID" value="ENSSFAP00005014170.1"/>
    <property type="gene ID" value="ENSSFAG00005007203.1"/>
</dbReference>
<keyword evidence="1 3" id="KW-0728">SH3 domain</keyword>
<feature type="compositionally biased region" description="Polar residues" evidence="5">
    <location>
        <begin position="563"/>
        <end position="573"/>
    </location>
</feature>
<feature type="compositionally biased region" description="Low complexity" evidence="5">
    <location>
        <begin position="689"/>
        <end position="702"/>
    </location>
</feature>
<evidence type="ECO:0000259" key="7">
    <source>
        <dbReference type="PROSITE" id="PS50003"/>
    </source>
</evidence>
<evidence type="ECO:0000256" key="5">
    <source>
        <dbReference type="SAM" id="MobiDB-lite"/>
    </source>
</evidence>
<dbReference type="FunFam" id="1.20.1270.60:FF:000001">
    <property type="entry name" value="Rho GTPase-activating protein 26"/>
    <property type="match status" value="1"/>
</dbReference>
<keyword evidence="10" id="KW-1185">Reference proteome</keyword>
<proteinExistence type="predicted"/>
<dbReference type="InterPro" id="IPR036028">
    <property type="entry name" value="SH3-like_dom_sf"/>
</dbReference>
<organism evidence="9 10">
    <name type="scientific">Salarias fasciatus</name>
    <name type="common">Jewelled blenny</name>
    <name type="synonym">Blennius fasciatus</name>
    <dbReference type="NCBI Taxonomy" id="181472"/>
    <lineage>
        <taxon>Eukaryota</taxon>
        <taxon>Metazoa</taxon>
        <taxon>Chordata</taxon>
        <taxon>Craniata</taxon>
        <taxon>Vertebrata</taxon>
        <taxon>Euteleostomi</taxon>
        <taxon>Actinopterygii</taxon>
        <taxon>Neopterygii</taxon>
        <taxon>Teleostei</taxon>
        <taxon>Neoteleostei</taxon>
        <taxon>Acanthomorphata</taxon>
        <taxon>Ovalentaria</taxon>
        <taxon>Blenniimorphae</taxon>
        <taxon>Blenniiformes</taxon>
        <taxon>Blennioidei</taxon>
        <taxon>Blenniidae</taxon>
        <taxon>Salariinae</taxon>
        <taxon>Salarias</taxon>
    </lineage>
</organism>
<dbReference type="SMART" id="SM00326">
    <property type="entry name" value="SH3"/>
    <property type="match status" value="1"/>
</dbReference>
<evidence type="ECO:0000256" key="4">
    <source>
        <dbReference type="SAM" id="Coils"/>
    </source>
</evidence>
<dbReference type="InterPro" id="IPR011993">
    <property type="entry name" value="PH-like_dom_sf"/>
</dbReference>
<dbReference type="PROSITE" id="PS50003">
    <property type="entry name" value="PH_DOMAIN"/>
    <property type="match status" value="1"/>
</dbReference>
<evidence type="ECO:0000256" key="1">
    <source>
        <dbReference type="ARBA" id="ARBA00022443"/>
    </source>
</evidence>
<keyword evidence="2" id="KW-0343">GTPase activation</keyword>
<dbReference type="PROSITE" id="PS50002">
    <property type="entry name" value="SH3"/>
    <property type="match status" value="1"/>
</dbReference>
<evidence type="ECO:0000313" key="10">
    <source>
        <dbReference type="Proteomes" id="UP000472267"/>
    </source>
</evidence>